<sequence>MLPSARWQRCHRISSMSWSGSGPTMSGICHTTWRTSLTPSWCASRALSPLTAQTASNGSWRRWSTCSRSARLAIRSPKQSKPSRIESGM</sequence>
<reference evidence="1" key="2">
    <citation type="journal article" date="2015" name="Data Brief">
        <title>Shoot transcriptome of the giant reed, Arundo donax.</title>
        <authorList>
            <person name="Barrero R.A."/>
            <person name="Guerrero F.D."/>
            <person name="Moolhuijzen P."/>
            <person name="Goolsby J.A."/>
            <person name="Tidwell J."/>
            <person name="Bellgard S.E."/>
            <person name="Bellgard M.I."/>
        </authorList>
    </citation>
    <scope>NUCLEOTIDE SEQUENCE</scope>
    <source>
        <tissue evidence="1">Shoot tissue taken approximately 20 cm above the soil surface</tissue>
    </source>
</reference>
<organism evidence="1">
    <name type="scientific">Arundo donax</name>
    <name type="common">Giant reed</name>
    <name type="synonym">Donax arundinaceus</name>
    <dbReference type="NCBI Taxonomy" id="35708"/>
    <lineage>
        <taxon>Eukaryota</taxon>
        <taxon>Viridiplantae</taxon>
        <taxon>Streptophyta</taxon>
        <taxon>Embryophyta</taxon>
        <taxon>Tracheophyta</taxon>
        <taxon>Spermatophyta</taxon>
        <taxon>Magnoliopsida</taxon>
        <taxon>Liliopsida</taxon>
        <taxon>Poales</taxon>
        <taxon>Poaceae</taxon>
        <taxon>PACMAD clade</taxon>
        <taxon>Arundinoideae</taxon>
        <taxon>Arundineae</taxon>
        <taxon>Arundo</taxon>
    </lineage>
</organism>
<name>A0A0A8Z7Z0_ARUDO</name>
<dbReference type="AlphaFoldDB" id="A0A0A8Z7Z0"/>
<protein>
    <submittedName>
        <fullName evidence="1">Uncharacterized protein</fullName>
    </submittedName>
</protein>
<reference evidence="1" key="1">
    <citation type="submission" date="2014-09" db="EMBL/GenBank/DDBJ databases">
        <authorList>
            <person name="Magalhaes I.L.F."/>
            <person name="Oliveira U."/>
            <person name="Santos F.R."/>
            <person name="Vidigal T.H.D.A."/>
            <person name="Brescovit A.D."/>
            <person name="Santos A.J."/>
        </authorList>
    </citation>
    <scope>NUCLEOTIDE SEQUENCE</scope>
    <source>
        <tissue evidence="1">Shoot tissue taken approximately 20 cm above the soil surface</tissue>
    </source>
</reference>
<accession>A0A0A8Z7Z0</accession>
<proteinExistence type="predicted"/>
<dbReference type="EMBL" id="GBRH01262974">
    <property type="protein sequence ID" value="JAD34921.1"/>
    <property type="molecule type" value="Transcribed_RNA"/>
</dbReference>
<evidence type="ECO:0000313" key="1">
    <source>
        <dbReference type="EMBL" id="JAD34921.1"/>
    </source>
</evidence>